<dbReference type="Proteomes" id="UP000724874">
    <property type="component" value="Unassembled WGS sequence"/>
</dbReference>
<organism evidence="1 2">
    <name type="scientific">Gymnopilus junonius</name>
    <name type="common">Spectacular rustgill mushroom</name>
    <name type="synonym">Gymnopilus spectabilis subsp. junonius</name>
    <dbReference type="NCBI Taxonomy" id="109634"/>
    <lineage>
        <taxon>Eukaryota</taxon>
        <taxon>Fungi</taxon>
        <taxon>Dikarya</taxon>
        <taxon>Basidiomycota</taxon>
        <taxon>Agaricomycotina</taxon>
        <taxon>Agaricomycetes</taxon>
        <taxon>Agaricomycetidae</taxon>
        <taxon>Agaricales</taxon>
        <taxon>Agaricineae</taxon>
        <taxon>Hymenogastraceae</taxon>
        <taxon>Gymnopilus</taxon>
    </lineage>
</organism>
<dbReference type="EMBL" id="JADNYJ010000070">
    <property type="protein sequence ID" value="KAF8891916.1"/>
    <property type="molecule type" value="Genomic_DNA"/>
</dbReference>
<sequence>MAWTSTFCTSASTPPAALISSKTPPCSPIPSFLAPVSPALSLGHAKSVASSHKLLKQQDLSRWVKTGITAEEAKNEDEKHDWAKHWKTDLAAGRNDSNGKLKVTKVLHLVCESSDQELNVAEAS</sequence>
<accession>A0A9P5TLM4</accession>
<protein>
    <submittedName>
        <fullName evidence="1">Uncharacterized protein</fullName>
    </submittedName>
</protein>
<dbReference type="AlphaFoldDB" id="A0A9P5TLM4"/>
<keyword evidence="2" id="KW-1185">Reference proteome</keyword>
<reference evidence="1" key="1">
    <citation type="submission" date="2020-11" db="EMBL/GenBank/DDBJ databases">
        <authorList>
            <consortium name="DOE Joint Genome Institute"/>
            <person name="Ahrendt S."/>
            <person name="Riley R."/>
            <person name="Andreopoulos W."/>
            <person name="LaButti K."/>
            <person name="Pangilinan J."/>
            <person name="Ruiz-duenas F.J."/>
            <person name="Barrasa J.M."/>
            <person name="Sanchez-Garcia M."/>
            <person name="Camarero S."/>
            <person name="Miyauchi S."/>
            <person name="Serrano A."/>
            <person name="Linde D."/>
            <person name="Babiker R."/>
            <person name="Drula E."/>
            <person name="Ayuso-Fernandez I."/>
            <person name="Pacheco R."/>
            <person name="Padilla G."/>
            <person name="Ferreira P."/>
            <person name="Barriuso J."/>
            <person name="Kellner H."/>
            <person name="Castanera R."/>
            <person name="Alfaro M."/>
            <person name="Ramirez L."/>
            <person name="Pisabarro A.G."/>
            <person name="Kuo A."/>
            <person name="Tritt A."/>
            <person name="Lipzen A."/>
            <person name="He G."/>
            <person name="Yan M."/>
            <person name="Ng V."/>
            <person name="Cullen D."/>
            <person name="Martin F."/>
            <person name="Rosso M.-N."/>
            <person name="Henrissat B."/>
            <person name="Hibbett D."/>
            <person name="Martinez A.T."/>
            <person name="Grigoriev I.V."/>
        </authorList>
    </citation>
    <scope>NUCLEOTIDE SEQUENCE</scope>
    <source>
        <strain evidence="1">AH 44721</strain>
    </source>
</reference>
<evidence type="ECO:0000313" key="1">
    <source>
        <dbReference type="EMBL" id="KAF8891916.1"/>
    </source>
</evidence>
<evidence type="ECO:0000313" key="2">
    <source>
        <dbReference type="Proteomes" id="UP000724874"/>
    </source>
</evidence>
<name>A0A9P5TLM4_GYMJU</name>
<comment type="caution">
    <text evidence="1">The sequence shown here is derived from an EMBL/GenBank/DDBJ whole genome shotgun (WGS) entry which is preliminary data.</text>
</comment>
<proteinExistence type="predicted"/>
<gene>
    <name evidence="1" type="ORF">CPB84DRAFT_1848811</name>
</gene>